<sequence>MKVLFLIQGEGNGHLTQAISLFQLLSEEGHEITGAMIGSLNGTKKPAFFTESIDCPVYTFKSIGLSYSGQGKLTVRKTLAHLITTIPDISTSLQQIHGVVSQTQPDLIINFYEVCGGLYNLFFQNQVPVCCIGHQYLLDHPNFRLPDKKFLHRLGIRLLTKSTAIGAAGTFALSFSDAYRSTGRLTVVPPLLRREFTGLRPEKGNHILVYLTQPRLAREIEKWHRRHPTTTLHCFCNNPLLKNTHQVGDHLYFHPNDTATFRRLLQTCRGFVSTAGFESVCEAMLLDKPVMIVPVPNHYEQACNALDAVLHRIGITSDRFNLDLLLKYLPHHHPRSAQARIWCAKTKELLIRPLEQIAGHTAAAEPALI</sequence>
<keyword evidence="2" id="KW-1185">Reference proteome</keyword>
<dbReference type="Proteomes" id="UP001501508">
    <property type="component" value="Unassembled WGS sequence"/>
</dbReference>
<reference evidence="2" key="1">
    <citation type="journal article" date="2019" name="Int. J. Syst. Evol. Microbiol.">
        <title>The Global Catalogue of Microorganisms (GCM) 10K type strain sequencing project: providing services to taxonomists for standard genome sequencing and annotation.</title>
        <authorList>
            <consortium name="The Broad Institute Genomics Platform"/>
            <consortium name="The Broad Institute Genome Sequencing Center for Infectious Disease"/>
            <person name="Wu L."/>
            <person name="Ma J."/>
        </authorList>
    </citation>
    <scope>NUCLEOTIDE SEQUENCE [LARGE SCALE GENOMIC DNA]</scope>
    <source>
        <strain evidence="2">JCM 31920</strain>
    </source>
</reference>
<dbReference type="RefSeq" id="WP_345027823.1">
    <property type="nucleotide sequence ID" value="NZ_BAABEY010000017.1"/>
</dbReference>
<organism evidence="1 2">
    <name type="scientific">Ravibacter arvi</name>
    <dbReference type="NCBI Taxonomy" id="2051041"/>
    <lineage>
        <taxon>Bacteria</taxon>
        <taxon>Pseudomonadati</taxon>
        <taxon>Bacteroidota</taxon>
        <taxon>Cytophagia</taxon>
        <taxon>Cytophagales</taxon>
        <taxon>Spirosomataceae</taxon>
        <taxon>Ravibacter</taxon>
    </lineage>
</organism>
<dbReference type="EMBL" id="BAABEY010000017">
    <property type="protein sequence ID" value="GAA4437112.1"/>
    <property type="molecule type" value="Genomic_DNA"/>
</dbReference>
<name>A0ABP8LUA0_9BACT</name>
<dbReference type="SUPFAM" id="SSF53756">
    <property type="entry name" value="UDP-Glycosyltransferase/glycogen phosphorylase"/>
    <property type="match status" value="1"/>
</dbReference>
<evidence type="ECO:0000313" key="1">
    <source>
        <dbReference type="EMBL" id="GAA4437112.1"/>
    </source>
</evidence>
<gene>
    <name evidence="1" type="ORF">GCM10023091_15900</name>
</gene>
<protein>
    <submittedName>
        <fullName evidence="1">Glycosyltransferase family protein</fullName>
    </submittedName>
</protein>
<dbReference type="Pfam" id="PF13528">
    <property type="entry name" value="Glyco_trans_1_3"/>
    <property type="match status" value="1"/>
</dbReference>
<dbReference type="PANTHER" id="PTHR21015">
    <property type="entry name" value="UDP-N-ACETYLGLUCOSAMINE--N-ACETYLMURAMYL-(PENTAPEPTIDE) PYROPHOSPHORYL-UNDECAPRENOL N-ACETYLGLUCOSAMINE TRANSFERASE 1"/>
    <property type="match status" value="1"/>
</dbReference>
<dbReference type="PANTHER" id="PTHR21015:SF22">
    <property type="entry name" value="GLYCOSYLTRANSFERASE"/>
    <property type="match status" value="1"/>
</dbReference>
<evidence type="ECO:0000313" key="2">
    <source>
        <dbReference type="Proteomes" id="UP001501508"/>
    </source>
</evidence>
<comment type="caution">
    <text evidence="1">The sequence shown here is derived from an EMBL/GenBank/DDBJ whole genome shotgun (WGS) entry which is preliminary data.</text>
</comment>
<accession>A0ABP8LUA0</accession>
<dbReference type="Gene3D" id="3.40.50.2000">
    <property type="entry name" value="Glycogen Phosphorylase B"/>
    <property type="match status" value="1"/>
</dbReference>
<proteinExistence type="predicted"/>